<dbReference type="SMART" id="SM00822">
    <property type="entry name" value="PKS_KR"/>
    <property type="match status" value="1"/>
</dbReference>
<dbReference type="InterPro" id="IPR020807">
    <property type="entry name" value="PKS_DH"/>
</dbReference>
<dbReference type="InterPro" id="IPR018201">
    <property type="entry name" value="Ketoacyl_synth_AS"/>
</dbReference>
<evidence type="ECO:0000256" key="1">
    <source>
        <dbReference type="ARBA" id="ARBA00001957"/>
    </source>
</evidence>
<dbReference type="InterPro" id="IPR057326">
    <property type="entry name" value="KR_dom"/>
</dbReference>
<dbReference type="InterPro" id="IPR001227">
    <property type="entry name" value="Ac_transferase_dom_sf"/>
</dbReference>
<evidence type="ECO:0000256" key="4">
    <source>
        <dbReference type="ARBA" id="ARBA00022553"/>
    </source>
</evidence>
<dbReference type="PANTHER" id="PTHR43775">
    <property type="entry name" value="FATTY ACID SYNTHASE"/>
    <property type="match status" value="1"/>
</dbReference>
<dbReference type="Pfam" id="PF14765">
    <property type="entry name" value="PS-DH"/>
    <property type="match status" value="1"/>
</dbReference>
<dbReference type="Pfam" id="PF00698">
    <property type="entry name" value="Acyl_transf_1"/>
    <property type="match status" value="1"/>
</dbReference>
<evidence type="ECO:0000259" key="12">
    <source>
        <dbReference type="PROSITE" id="PS52004"/>
    </source>
</evidence>
<dbReference type="InterPro" id="IPR014030">
    <property type="entry name" value="Ketoacyl_synth_N"/>
</dbReference>
<accession>A0ABY4Q962</accession>
<dbReference type="Pfam" id="PF08659">
    <property type="entry name" value="KR"/>
    <property type="match status" value="1"/>
</dbReference>
<dbReference type="Gene3D" id="3.40.47.10">
    <property type="match status" value="1"/>
</dbReference>
<feature type="region of interest" description="C-terminal hotdog fold" evidence="9">
    <location>
        <begin position="1078"/>
        <end position="1222"/>
    </location>
</feature>
<gene>
    <name evidence="14" type="ORF">M4V62_43275</name>
</gene>
<evidence type="ECO:0000259" key="11">
    <source>
        <dbReference type="PROSITE" id="PS50075"/>
    </source>
</evidence>
<dbReference type="Pfam" id="PF02801">
    <property type="entry name" value="Ketoacyl-synt_C"/>
    <property type="match status" value="1"/>
</dbReference>
<dbReference type="InterPro" id="IPR013968">
    <property type="entry name" value="PKS_KR"/>
</dbReference>
<dbReference type="CDD" id="cd00833">
    <property type="entry name" value="PKS"/>
    <property type="match status" value="1"/>
</dbReference>
<keyword evidence="4" id="KW-0597">Phosphoprotein</keyword>
<keyword evidence="6" id="KW-0045">Antibiotic biosynthesis</keyword>
<dbReference type="InterPro" id="IPR014031">
    <property type="entry name" value="Ketoacyl_synth_C"/>
</dbReference>
<dbReference type="Pfam" id="PF21089">
    <property type="entry name" value="PKS_DH_N"/>
    <property type="match status" value="1"/>
</dbReference>
<dbReference type="SMART" id="SM01294">
    <property type="entry name" value="PKS_PP_betabranch"/>
    <property type="match status" value="1"/>
</dbReference>
<feature type="domain" description="Ketosynthase family 3 (KS3)" evidence="12">
    <location>
        <begin position="33"/>
        <end position="457"/>
    </location>
</feature>
<proteinExistence type="predicted"/>
<dbReference type="SUPFAM" id="SSF52151">
    <property type="entry name" value="FabD/lysophospholipase-like"/>
    <property type="match status" value="1"/>
</dbReference>
<name>A0ABY4Q962_9ACTN</name>
<dbReference type="SMART" id="SM00826">
    <property type="entry name" value="PKS_DH"/>
    <property type="match status" value="1"/>
</dbReference>
<evidence type="ECO:0000256" key="7">
    <source>
        <dbReference type="ARBA" id="ARBA00023268"/>
    </source>
</evidence>
<keyword evidence="15" id="KW-1185">Reference proteome</keyword>
<dbReference type="Gene3D" id="3.30.70.3290">
    <property type="match status" value="1"/>
</dbReference>
<evidence type="ECO:0000256" key="2">
    <source>
        <dbReference type="ARBA" id="ARBA00004792"/>
    </source>
</evidence>
<dbReference type="Gene3D" id="3.40.366.10">
    <property type="entry name" value="Malonyl-Coenzyme A Acyl Carrier Protein, domain 2"/>
    <property type="match status" value="1"/>
</dbReference>
<dbReference type="Pfam" id="PF16197">
    <property type="entry name" value="KAsynt_C_assoc"/>
    <property type="match status" value="1"/>
</dbReference>
<keyword evidence="8" id="KW-0012">Acyltransferase</keyword>
<dbReference type="PROSITE" id="PS00012">
    <property type="entry name" value="PHOSPHOPANTETHEINE"/>
    <property type="match status" value="1"/>
</dbReference>
<dbReference type="InterPro" id="IPR049552">
    <property type="entry name" value="PKS_DH_N"/>
</dbReference>
<comment type="pathway">
    <text evidence="2">Antibiotic biosynthesis.</text>
</comment>
<dbReference type="PROSITE" id="PS50075">
    <property type="entry name" value="CARRIER"/>
    <property type="match status" value="1"/>
</dbReference>
<dbReference type="SUPFAM" id="SSF55048">
    <property type="entry name" value="Probable ACP-binding domain of malonyl-CoA ACP transacylase"/>
    <property type="match status" value="1"/>
</dbReference>
<dbReference type="InterPro" id="IPR016036">
    <property type="entry name" value="Malonyl_transacylase_ACP-bd"/>
</dbReference>
<feature type="active site" description="Proton donor; for dehydratase activity" evidence="9">
    <location>
        <position position="1138"/>
    </location>
</feature>
<dbReference type="InterPro" id="IPR020841">
    <property type="entry name" value="PKS_Beta-ketoAc_synthase_dom"/>
</dbReference>
<feature type="region of interest" description="Disordered" evidence="10">
    <location>
        <begin position="1850"/>
        <end position="1880"/>
    </location>
</feature>
<dbReference type="InterPro" id="IPR009081">
    <property type="entry name" value="PP-bd_ACP"/>
</dbReference>
<dbReference type="InterPro" id="IPR036291">
    <property type="entry name" value="NAD(P)-bd_dom_sf"/>
</dbReference>
<evidence type="ECO:0000259" key="13">
    <source>
        <dbReference type="PROSITE" id="PS52019"/>
    </source>
</evidence>
<protein>
    <submittedName>
        <fullName evidence="14">Type I polyketide synthase</fullName>
    </submittedName>
</protein>
<dbReference type="InterPro" id="IPR042104">
    <property type="entry name" value="PKS_dehydratase_sf"/>
</dbReference>
<evidence type="ECO:0000256" key="9">
    <source>
        <dbReference type="PROSITE-ProRule" id="PRU01363"/>
    </source>
</evidence>
<dbReference type="InterPro" id="IPR036299">
    <property type="entry name" value="Polyketide_synth_docking_sf"/>
</dbReference>
<dbReference type="CDD" id="cd08956">
    <property type="entry name" value="KR_3_FAS_SDR_x"/>
    <property type="match status" value="1"/>
</dbReference>
<comment type="cofactor">
    <cofactor evidence="1">
        <name>pantetheine 4'-phosphate</name>
        <dbReference type="ChEBI" id="CHEBI:47942"/>
    </cofactor>
</comment>
<evidence type="ECO:0000256" key="6">
    <source>
        <dbReference type="ARBA" id="ARBA00023194"/>
    </source>
</evidence>
<dbReference type="SMART" id="SM00823">
    <property type="entry name" value="PKS_PP"/>
    <property type="match status" value="1"/>
</dbReference>
<dbReference type="InterPro" id="IPR016035">
    <property type="entry name" value="Acyl_Trfase/lysoPLipase"/>
</dbReference>
<dbReference type="Gene3D" id="3.10.129.110">
    <property type="entry name" value="Polyketide synthase dehydratase"/>
    <property type="match status" value="1"/>
</dbReference>
<dbReference type="EMBL" id="CP097290">
    <property type="protein sequence ID" value="UQT61960.1"/>
    <property type="molecule type" value="Genomic_DNA"/>
</dbReference>
<dbReference type="SMART" id="SM00825">
    <property type="entry name" value="PKS_KS"/>
    <property type="match status" value="1"/>
</dbReference>
<dbReference type="Pfam" id="PF00109">
    <property type="entry name" value="ketoacyl-synt"/>
    <property type="match status" value="1"/>
</dbReference>
<evidence type="ECO:0000256" key="3">
    <source>
        <dbReference type="ARBA" id="ARBA00022450"/>
    </source>
</evidence>
<dbReference type="InterPro" id="IPR020806">
    <property type="entry name" value="PKS_PP-bd"/>
</dbReference>
<keyword evidence="3" id="KW-0596">Phosphopantetheine</keyword>
<dbReference type="PROSITE" id="PS00606">
    <property type="entry name" value="KS3_1"/>
    <property type="match status" value="1"/>
</dbReference>
<reference evidence="14 15" key="1">
    <citation type="submission" date="2022-05" db="EMBL/GenBank/DDBJ databases">
        <authorList>
            <person name="Zhou X."/>
            <person name="Li K."/>
            <person name="Man Y."/>
        </authorList>
    </citation>
    <scope>NUCLEOTIDE SEQUENCE [LARGE SCALE GENOMIC DNA]</scope>
    <source>
        <strain evidence="14 15">MS405</strain>
        <plasmid evidence="14 15">p1</plasmid>
    </source>
</reference>
<dbReference type="InterPro" id="IPR049551">
    <property type="entry name" value="PKS_DH_C"/>
</dbReference>
<feature type="region of interest" description="N-terminal hotdog fold" evidence="9">
    <location>
        <begin position="935"/>
        <end position="1063"/>
    </location>
</feature>
<sequence length="1899" mass="197613">MANEDKLRDYLKRVTGELDTARERLRQAEAKHREPIAVVAMSCRLPGGVASPEDFWRLLDEGTEAIGPFPEDRGWDTKGLYDPDPDNAGTVYATGGGFLDEAAAFDADFFGISPREAVAMDPQQRLLLENAWEAFEGAGITVESVRGRATGVYIGTNGQDYADLIGGGSSEGHALTGAAASVLSGRIAYALGLRGPALTIDTACSSSLVAVHLAVQALRRGECSLALAGGSTVMATPHLLVEFSRQRGLAPDGRCRAFSDHADGTGFSEGSGMLLLERLSDARRNGHRVLAVVRGTAVNQDGASNGLTAPNGQAQQDVIRAALADAGLGAADVDAVEAHGTGTRLGDPIEARALIATYGAARGPGDPLWLGGVKSNIGHTQAAAGVAGIIKMVQALRHDRLPRTLHAQEPSTHVDWSGGGVRLLSEPVPWTPGERVRRAGVSSFGISGTNAHIVLEGPEGSTPEPAPDAEPAQDTVRRPVVPWLLSGRDESALRAQAQRLADSVTARPATDVVDVAYSLATARTAFGHRAVAVGGDPEELLSAVRAIADGTAAPGTDALPGRTAFVFPGQGAQRPGMGRELYRDFPAFAAAFDAVCAELDPLLERPLRDVVFAERGTPGAELLDQTGCTQPALFAVEVALFRLMESWGVTADYVMGHSVGELAAAHVAGVLSLADACALVAARGRLMQALPAGGAMLAVKAPEAEVAPLLAGHAHAAGVAAVNGPDSVVISGPAEAIDAVAAELAARGTKSRRLTVSHAFHSPLMDPMLADFAAVARRMTYHAPTLGLIGNLTGELVVDEVRDPDYWVRHVRESVRFAAGTRALTSAGVTRFVELGPDATAAAMVQDCLADQGVEDTTAVVALLHRERPETRTLISAVARAHVHGVAVDWERFFAGMGADQVELPTYAFQRARYWPEPSAAATDTAALGLGDPAHPWLGALTASADGSCHIFTGRLSLAEHPWIADHTVFGRAVVPGTGLLELALAAAHRSGAAGVADLTLVAPLVLPADEAVHVQVVVGGGSAAESGPRTVTVHSRSAAGADGLDDWTLHATGELNPAPVDASGGFAWAGQWPVPGAQPVAMDGFYEWFQDKGIDYGPAFRGTAALWRQGDTAYGVVRLPGQGSATDGFGLHPALLDAALNVMRAVSVDDNTDGQDGVLLPFAWSGVELYATGARELRVRVDVRDTAAGRHLTVEAADATGTPVARVQGLELRRATAAQITAAVADTAARDLHELRLRPVPRPHASAQRPATVVLGGEGRIAEALDSPAVPSFDALSATLDGGTPPRRVLVDATGLIDRSDEEVTQAAADALALLNRLLGEPRLEEAELVWVTRTAPSPYDDLAADAGADAGADGRGLAPASLRGLLRTARSEYPDRSLRTVEISGAHSGSASESLPHALDVPDEPELVVRGTDVFAPRLVRAEASAPDVPAPPLDPDGTVLLTGGTGELGRAVARHLLREHGARRLVLTSRQGPDAPGADALVHELTAAGALSVRLAACDVADRDAVAQLLSGIDPAHPLTGVVHLAGVLDDGLVTAQNGERLARVFAPKVHGALHLDELTRGQNLAAFVLFSSAAGVLGTAGQSTYAAANTVLDALAARRRQRSETAHSLAWGLWQQSGTGMTAHLGTAELSRMRRQGIAPIPVEDGLRLLDEALCRPQQPNLVPLRLDTAAAARHLGEGGQVAPVLRALVRQPELPRAAAGPSAADPASLRQRLEPLTVERRTRLATEAVLEEAAAVLGLSNPTSVSADQVLKDLGLDSLMAVELRRRIAARAGVRLPSTLAFDYPTPAAIAGLILTRLDLAADPQSTATAEDPDTVLARVLGRVSADDLHRSGLLELLVDLADRTNSPDPDGAQVGPAARSASPSGTPRPVERSVDDINAELDSLLASVGDEAF</sequence>
<feature type="domain" description="Carrier" evidence="11">
    <location>
        <begin position="1728"/>
        <end position="1803"/>
    </location>
</feature>
<dbReference type="SUPFAM" id="SSF47336">
    <property type="entry name" value="ACP-like"/>
    <property type="match status" value="1"/>
</dbReference>
<dbReference type="PANTHER" id="PTHR43775:SF51">
    <property type="entry name" value="INACTIVE PHENOLPHTHIOCEROL SYNTHESIS POLYKETIDE SYNTHASE TYPE I PKS1-RELATED"/>
    <property type="match status" value="1"/>
</dbReference>
<dbReference type="SUPFAM" id="SSF53901">
    <property type="entry name" value="Thiolase-like"/>
    <property type="match status" value="1"/>
</dbReference>
<keyword evidence="5" id="KW-0808">Transferase</keyword>
<dbReference type="PROSITE" id="PS52004">
    <property type="entry name" value="KS3_2"/>
    <property type="match status" value="1"/>
</dbReference>
<keyword evidence="7" id="KW-0511">Multifunctional enzyme</keyword>
<feature type="domain" description="PKS/mFAS DH" evidence="13">
    <location>
        <begin position="935"/>
        <end position="1222"/>
    </location>
</feature>
<evidence type="ECO:0000256" key="10">
    <source>
        <dbReference type="SAM" id="MobiDB-lite"/>
    </source>
</evidence>
<dbReference type="InterPro" id="IPR036736">
    <property type="entry name" value="ACP-like_sf"/>
</dbReference>
<dbReference type="InterPro" id="IPR050091">
    <property type="entry name" value="PKS_NRPS_Biosynth_Enz"/>
</dbReference>
<dbReference type="InterPro" id="IPR006162">
    <property type="entry name" value="Ppantetheine_attach_site"/>
</dbReference>
<dbReference type="Gene3D" id="1.10.1200.10">
    <property type="entry name" value="ACP-like"/>
    <property type="match status" value="1"/>
</dbReference>
<keyword evidence="14" id="KW-0614">Plasmid</keyword>
<dbReference type="SUPFAM" id="SSF101173">
    <property type="entry name" value="Docking domain B of the erythromycin polyketide synthase (DEBS)"/>
    <property type="match status" value="1"/>
</dbReference>
<dbReference type="SUPFAM" id="SSF51735">
    <property type="entry name" value="NAD(P)-binding Rossmann-fold domains"/>
    <property type="match status" value="2"/>
</dbReference>
<dbReference type="SMART" id="SM00827">
    <property type="entry name" value="PKS_AT"/>
    <property type="match status" value="1"/>
</dbReference>
<dbReference type="InterPro" id="IPR016039">
    <property type="entry name" value="Thiolase-like"/>
</dbReference>
<dbReference type="InterPro" id="IPR015083">
    <property type="entry name" value="NorB/c/GfsB-D-like_docking"/>
</dbReference>
<dbReference type="Gene3D" id="3.40.50.720">
    <property type="entry name" value="NAD(P)-binding Rossmann-like Domain"/>
    <property type="match status" value="1"/>
</dbReference>
<dbReference type="PROSITE" id="PS52019">
    <property type="entry name" value="PKS_MFAS_DH"/>
    <property type="match status" value="1"/>
</dbReference>
<dbReference type="Pfam" id="PF00550">
    <property type="entry name" value="PP-binding"/>
    <property type="match status" value="1"/>
</dbReference>
<dbReference type="InterPro" id="IPR014043">
    <property type="entry name" value="Acyl_transferase_dom"/>
</dbReference>
<dbReference type="InterPro" id="IPR049900">
    <property type="entry name" value="PKS_mFAS_DH"/>
</dbReference>
<dbReference type="Pfam" id="PF08990">
    <property type="entry name" value="Docking"/>
    <property type="match status" value="1"/>
</dbReference>
<geneLocation type="plasmid" evidence="14 15">
    <name>p1</name>
</geneLocation>
<dbReference type="Proteomes" id="UP000829992">
    <property type="component" value="Plasmid p1"/>
</dbReference>
<evidence type="ECO:0000256" key="5">
    <source>
        <dbReference type="ARBA" id="ARBA00022679"/>
    </source>
</evidence>
<dbReference type="InterPro" id="IPR032821">
    <property type="entry name" value="PKS_assoc"/>
</dbReference>
<feature type="active site" description="Proton acceptor; for dehydratase activity" evidence="9">
    <location>
        <position position="967"/>
    </location>
</feature>
<organism evidence="14 15">
    <name type="scientific">Streptomyces durmitorensis</name>
    <dbReference type="NCBI Taxonomy" id="319947"/>
    <lineage>
        <taxon>Bacteria</taxon>
        <taxon>Bacillati</taxon>
        <taxon>Actinomycetota</taxon>
        <taxon>Actinomycetes</taxon>
        <taxon>Kitasatosporales</taxon>
        <taxon>Streptomycetaceae</taxon>
        <taxon>Streptomyces</taxon>
    </lineage>
</organism>
<evidence type="ECO:0000256" key="8">
    <source>
        <dbReference type="ARBA" id="ARBA00023315"/>
    </source>
</evidence>
<evidence type="ECO:0000313" key="14">
    <source>
        <dbReference type="EMBL" id="UQT61960.1"/>
    </source>
</evidence>
<evidence type="ECO:0000313" key="15">
    <source>
        <dbReference type="Proteomes" id="UP000829992"/>
    </source>
</evidence>